<dbReference type="InterPro" id="IPR052914">
    <property type="entry name" value="Aldehyde_Oxdr_Iron-Sulfur"/>
</dbReference>
<keyword evidence="2" id="KW-0479">Metal-binding</keyword>
<feature type="domain" description="2Fe-2S ferredoxin-type" evidence="6">
    <location>
        <begin position="57"/>
        <end position="133"/>
    </location>
</feature>
<evidence type="ECO:0000256" key="5">
    <source>
        <dbReference type="ARBA" id="ARBA00023014"/>
    </source>
</evidence>
<keyword evidence="8" id="KW-1185">Reference proteome</keyword>
<dbReference type="RefSeq" id="WP_235977070.1">
    <property type="nucleotide sequence ID" value="NZ_JAAVLW010000005.1"/>
</dbReference>
<accession>A0A7Y4H5Z5</accession>
<dbReference type="PROSITE" id="PS00197">
    <property type="entry name" value="2FE2S_FER_1"/>
    <property type="match status" value="1"/>
</dbReference>
<dbReference type="SUPFAM" id="SSF54292">
    <property type="entry name" value="2Fe-2S ferredoxin-like"/>
    <property type="match status" value="1"/>
</dbReference>
<dbReference type="PROSITE" id="PS51085">
    <property type="entry name" value="2FE2S_FER_2"/>
    <property type="match status" value="1"/>
</dbReference>
<reference evidence="7 8" key="1">
    <citation type="submission" date="2020-03" db="EMBL/GenBank/DDBJ databases">
        <title>Bradyrhizobium diversity isolated from nodules of Muelleranthus trifoliolatus.</title>
        <authorList>
            <person name="Klepa M."/>
            <person name="Helene L."/>
            <person name="Hungria M."/>
        </authorList>
    </citation>
    <scope>NUCLEOTIDE SEQUENCE [LARGE SCALE GENOMIC DNA]</scope>
    <source>
        <strain evidence="7 8">WSM 1744</strain>
    </source>
</reference>
<dbReference type="Pfam" id="PF01799">
    <property type="entry name" value="Fer2_2"/>
    <property type="match status" value="1"/>
</dbReference>
<dbReference type="InterPro" id="IPR006058">
    <property type="entry name" value="2Fe2S_fd_BS"/>
</dbReference>
<keyword evidence="3" id="KW-0560">Oxidoreductase</keyword>
<evidence type="ECO:0000313" key="8">
    <source>
        <dbReference type="Proteomes" id="UP000528734"/>
    </source>
</evidence>
<dbReference type="Gene3D" id="1.10.150.120">
    <property type="entry name" value="[2Fe-2S]-binding domain"/>
    <property type="match status" value="1"/>
</dbReference>
<evidence type="ECO:0000313" key="7">
    <source>
        <dbReference type="EMBL" id="NOJ47887.1"/>
    </source>
</evidence>
<comment type="caution">
    <text evidence="7">The sequence shown here is derived from an EMBL/GenBank/DDBJ whole genome shotgun (WGS) entry which is preliminary data.</text>
</comment>
<organism evidence="7 8">
    <name type="scientific">Bradyrhizobium archetypum</name>
    <dbReference type="NCBI Taxonomy" id="2721160"/>
    <lineage>
        <taxon>Bacteria</taxon>
        <taxon>Pseudomonadati</taxon>
        <taxon>Pseudomonadota</taxon>
        <taxon>Alphaproteobacteria</taxon>
        <taxon>Hyphomicrobiales</taxon>
        <taxon>Nitrobacteraceae</taxon>
        <taxon>Bradyrhizobium</taxon>
    </lineage>
</organism>
<dbReference type="Pfam" id="PF00111">
    <property type="entry name" value="Fer2"/>
    <property type="match status" value="1"/>
</dbReference>
<dbReference type="InterPro" id="IPR012675">
    <property type="entry name" value="Beta-grasp_dom_sf"/>
</dbReference>
<evidence type="ECO:0000256" key="4">
    <source>
        <dbReference type="ARBA" id="ARBA00023004"/>
    </source>
</evidence>
<keyword evidence="4" id="KW-0408">Iron</keyword>
<evidence type="ECO:0000256" key="2">
    <source>
        <dbReference type="ARBA" id="ARBA00022723"/>
    </source>
</evidence>
<dbReference type="AlphaFoldDB" id="A0A7Y4H5Z5"/>
<dbReference type="PANTHER" id="PTHR45331">
    <property type="entry name" value="OXIDOREDUCTASE, IRON-SULPHUR BINDING SUBUNIT-RELATED-RELATED"/>
    <property type="match status" value="1"/>
</dbReference>
<evidence type="ECO:0000256" key="1">
    <source>
        <dbReference type="ARBA" id="ARBA00022714"/>
    </source>
</evidence>
<dbReference type="FunFam" id="1.10.150.120:FF:000003">
    <property type="entry name" value="Carbon monoxide dehydrogenase, small subunit"/>
    <property type="match status" value="1"/>
</dbReference>
<dbReference type="InterPro" id="IPR036884">
    <property type="entry name" value="2Fe-2S-bd_dom_sf"/>
</dbReference>
<dbReference type="FunFam" id="3.10.20.30:FF:000020">
    <property type="entry name" value="Xanthine dehydrogenase iron-sulfur subunit"/>
    <property type="match status" value="1"/>
</dbReference>
<proteinExistence type="predicted"/>
<protein>
    <submittedName>
        <fullName evidence="7">(2Fe-2S)-binding protein</fullName>
    </submittedName>
</protein>
<dbReference type="EMBL" id="JAAVLW010000005">
    <property type="protein sequence ID" value="NOJ47887.1"/>
    <property type="molecule type" value="Genomic_DNA"/>
</dbReference>
<dbReference type="PANTHER" id="PTHR45331:SF2">
    <property type="entry name" value="OXIDOREDUCTASE WITH IRON-SULFUR SUBUNIT"/>
    <property type="match status" value="1"/>
</dbReference>
<name>A0A7Y4H5Z5_9BRAD</name>
<dbReference type="InterPro" id="IPR001041">
    <property type="entry name" value="2Fe-2S_ferredoxin-type"/>
</dbReference>
<evidence type="ECO:0000256" key="3">
    <source>
        <dbReference type="ARBA" id="ARBA00023002"/>
    </source>
</evidence>
<gene>
    <name evidence="7" type="ORF">HCN50_16805</name>
</gene>
<evidence type="ECO:0000259" key="6">
    <source>
        <dbReference type="PROSITE" id="PS51085"/>
    </source>
</evidence>
<dbReference type="InterPro" id="IPR002888">
    <property type="entry name" value="2Fe-2S-bd"/>
</dbReference>
<keyword evidence="5" id="KW-0411">Iron-sulfur</keyword>
<dbReference type="SUPFAM" id="SSF47741">
    <property type="entry name" value="CO dehydrogenase ISP C-domain like"/>
    <property type="match status" value="1"/>
</dbReference>
<dbReference type="Gene3D" id="3.10.20.30">
    <property type="match status" value="1"/>
</dbReference>
<dbReference type="CDD" id="cd00207">
    <property type="entry name" value="fer2"/>
    <property type="match status" value="1"/>
</dbReference>
<sequence length="208" mass="21932">MKNDERLTDGAVETEERRGGLSRRSILLTVGGVATLAAVSEVAAQPISERPPTASTGRVRLVVNGRQHELDLDPRRSLLDVLRETLDLTGTKKGCNQGACGACTVLLNGRRIVSCLTLAAMHEGAEIKTIEGLETNGELHPLQAAFVEHDGLQCGFCTPGQIMSGIGCIAEGHAGSPDEIRFWMSGNICRCGAYPGIVAAVADAAKRA</sequence>
<dbReference type="GO" id="GO:0051537">
    <property type="term" value="F:2 iron, 2 sulfur cluster binding"/>
    <property type="evidence" value="ECO:0007669"/>
    <property type="project" value="UniProtKB-KW"/>
</dbReference>
<dbReference type="InterPro" id="IPR036010">
    <property type="entry name" value="2Fe-2S_ferredoxin-like_sf"/>
</dbReference>
<dbReference type="GO" id="GO:0046872">
    <property type="term" value="F:metal ion binding"/>
    <property type="evidence" value="ECO:0007669"/>
    <property type="project" value="UniProtKB-KW"/>
</dbReference>
<keyword evidence="1" id="KW-0001">2Fe-2S</keyword>
<dbReference type="GO" id="GO:0016903">
    <property type="term" value="F:oxidoreductase activity, acting on the aldehyde or oxo group of donors"/>
    <property type="evidence" value="ECO:0007669"/>
    <property type="project" value="TreeGrafter"/>
</dbReference>
<dbReference type="Proteomes" id="UP000528734">
    <property type="component" value="Unassembled WGS sequence"/>
</dbReference>